<evidence type="ECO:0000256" key="1">
    <source>
        <dbReference type="ARBA" id="ARBA00022723"/>
    </source>
</evidence>
<dbReference type="SUPFAM" id="SSF52540">
    <property type="entry name" value="P-loop containing nucleoside triphosphate hydrolases"/>
    <property type="match status" value="1"/>
</dbReference>
<dbReference type="GO" id="GO:0005547">
    <property type="term" value="F:phosphatidylinositol-3,4,5-trisphosphate binding"/>
    <property type="evidence" value="ECO:0007669"/>
    <property type="project" value="TreeGrafter"/>
</dbReference>
<reference evidence="6" key="1">
    <citation type="submission" date="2018-03" db="EMBL/GenBank/DDBJ databases">
        <title>The relapsing fever spirochete Borrelia turicatae persists in the highly oxidative environment of its soft-bodied tick vector.</title>
        <authorList>
            <person name="Bourret T.J."/>
            <person name="Boyle W.K."/>
            <person name="Valenzuela J.G."/>
            <person name="Oliveira F."/>
            <person name="Lopez J.E."/>
        </authorList>
    </citation>
    <scope>NUCLEOTIDE SEQUENCE</scope>
    <source>
        <strain evidence="6">Kansas strain/isolate</strain>
        <tissue evidence="6">Salivary glands</tissue>
    </source>
</reference>
<dbReference type="GO" id="GO:0008270">
    <property type="term" value="F:zinc ion binding"/>
    <property type="evidence" value="ECO:0007669"/>
    <property type="project" value="UniProtKB-KW"/>
</dbReference>
<dbReference type="InterPro" id="IPR000306">
    <property type="entry name" value="Znf_FYVE"/>
</dbReference>
<keyword evidence="1" id="KW-0479">Metal-binding</keyword>
<dbReference type="GO" id="GO:0140042">
    <property type="term" value="P:lipid droplet formation"/>
    <property type="evidence" value="ECO:0007669"/>
    <property type="project" value="TreeGrafter"/>
</dbReference>
<dbReference type="GO" id="GO:0032266">
    <property type="term" value="F:phosphatidylinositol-3-phosphate binding"/>
    <property type="evidence" value="ECO:0007669"/>
    <property type="project" value="TreeGrafter"/>
</dbReference>
<name>A0A2R5LFY9_9ACAR</name>
<evidence type="ECO:0000256" key="3">
    <source>
        <dbReference type="ARBA" id="ARBA00022833"/>
    </source>
</evidence>
<dbReference type="InterPro" id="IPR017455">
    <property type="entry name" value="Znf_FYVE-rel"/>
</dbReference>
<feature type="domain" description="FYVE-type" evidence="5">
    <location>
        <begin position="636"/>
        <end position="697"/>
    </location>
</feature>
<feature type="domain" description="FYVE-type" evidence="5">
    <location>
        <begin position="752"/>
        <end position="812"/>
    </location>
</feature>
<evidence type="ECO:0000256" key="2">
    <source>
        <dbReference type="ARBA" id="ARBA00022771"/>
    </source>
</evidence>
<dbReference type="PANTHER" id="PTHR46624:SF4">
    <property type="entry name" value="FYVE-TYPE DOMAIN-CONTAINING PROTEIN"/>
    <property type="match status" value="1"/>
</dbReference>
<dbReference type="PROSITE" id="PS50178">
    <property type="entry name" value="ZF_FYVE"/>
    <property type="match status" value="2"/>
</dbReference>
<dbReference type="PANTHER" id="PTHR46624">
    <property type="entry name" value="AGAP002036-PA"/>
    <property type="match status" value="1"/>
</dbReference>
<dbReference type="SMART" id="SM00064">
    <property type="entry name" value="FYVE"/>
    <property type="match status" value="2"/>
</dbReference>
<dbReference type="InterPro" id="IPR042427">
    <property type="entry name" value="ZFYV1"/>
</dbReference>
<proteinExistence type="predicted"/>
<evidence type="ECO:0000256" key="4">
    <source>
        <dbReference type="PROSITE-ProRule" id="PRU00091"/>
    </source>
</evidence>
<protein>
    <submittedName>
        <fullName evidence="6">Putative membrane trafficking and cell signaling protein hrs</fullName>
    </submittedName>
</protein>
<dbReference type="InterPro" id="IPR011011">
    <property type="entry name" value="Znf_FYVE_PHD"/>
</dbReference>
<dbReference type="CDD" id="cd15734">
    <property type="entry name" value="FYVE_ZFYV1"/>
    <property type="match status" value="1"/>
</dbReference>
<dbReference type="GO" id="GO:0043325">
    <property type="term" value="F:phosphatidylinositol-3,4-bisphosphate binding"/>
    <property type="evidence" value="ECO:0007669"/>
    <property type="project" value="TreeGrafter"/>
</dbReference>
<dbReference type="InterPro" id="IPR013083">
    <property type="entry name" value="Znf_RING/FYVE/PHD"/>
</dbReference>
<keyword evidence="3" id="KW-0862">Zinc</keyword>
<organism evidence="6">
    <name type="scientific">Ornithodoros turicata</name>
    <dbReference type="NCBI Taxonomy" id="34597"/>
    <lineage>
        <taxon>Eukaryota</taxon>
        <taxon>Metazoa</taxon>
        <taxon>Ecdysozoa</taxon>
        <taxon>Arthropoda</taxon>
        <taxon>Chelicerata</taxon>
        <taxon>Arachnida</taxon>
        <taxon>Acari</taxon>
        <taxon>Parasitiformes</taxon>
        <taxon>Ixodida</taxon>
        <taxon>Ixodoidea</taxon>
        <taxon>Argasidae</taxon>
        <taxon>Ornithodorinae</taxon>
        <taxon>Ornithodoros</taxon>
    </lineage>
</organism>
<sequence length="813" mass="91236">MSKLRVVANLPSSQYRQSYLPTRSSIPSCGERLACRGPNPSAQLYCSECGTNQCEACELLIHAEARFKEHPPREPVASPDPSSLCEGPCPEQNLADIRCHTCKKNLCYTCDRNAHLLRRRFAHIKVRFQHYLDHLKPEAEEEDEERDQYFSVEPEQSVYVSGDDMMEPISIPPDVVSSTRSGDSLDAKKEVSGSFLLVDDKEALQVSSAEDFLTKLGCESTIPVKVVSIFGNTGEGKSHTLNHTFFGGREVFKTSSRQSSCTVGVWAAYCSELRIIVVDTEGLLGLADNQNQRARLLLKVLAVSDIVIYRTRAERLHNDLFSFLGDASRAYILHFSKELKALKERCNFAGPISTLGPAVIIFHETIHTQPLVDEKDHSRLDQLKLRFQKLNQDIDAFSALVYVGIRTVSLPTRFTDLLDAVTQNLENSTVRSVRPVEVIYQALKLLSEKFSGDLDRTVPNTFPDQYFTCRAACLSCGAGCTKSMNHSDSHQCSTRCQYNHEFENKVFQCKACYEKMGKEVELEPQIAAKGDSPWMGAAYYAWSGYVLECPGCGVIYRSRQYWYGNKDPTETVARKEIVHVWPEQQPPSAEVTNTARKVIDNFHIITDTVTSYSALPAKTISSWMADQIAPPYWVPNYKVLRCHKCEKEFHQQDTKHHCRACGEGFCDDCSSQKRPVPERGWGNEDVRVCDDCFSKEDGTTTVEEAGSAEERDLTARKVGEVLRSTLGVVASAIEYPIGFIKDSARPAYWVPDNEIKECAVCTTPFGPRLYLHHCRGCGMGVCDDCSKSKRPVPSRGWEGEVRVCDKCNKRADL</sequence>
<dbReference type="InterPro" id="IPR027417">
    <property type="entry name" value="P-loop_NTPase"/>
</dbReference>
<accession>A0A2R5LFY9</accession>
<dbReference type="AlphaFoldDB" id="A0A2R5LFY9"/>
<dbReference type="GO" id="GO:0005811">
    <property type="term" value="C:lipid droplet"/>
    <property type="evidence" value="ECO:0007669"/>
    <property type="project" value="TreeGrafter"/>
</dbReference>
<dbReference type="SUPFAM" id="SSF57903">
    <property type="entry name" value="FYVE/PHD zinc finger"/>
    <property type="match status" value="2"/>
</dbReference>
<keyword evidence="2 4" id="KW-0863">Zinc-finger</keyword>
<evidence type="ECO:0000259" key="5">
    <source>
        <dbReference type="PROSITE" id="PS50178"/>
    </source>
</evidence>
<dbReference type="Pfam" id="PF01363">
    <property type="entry name" value="FYVE"/>
    <property type="match status" value="2"/>
</dbReference>
<dbReference type="EMBL" id="GGLE01004219">
    <property type="protein sequence ID" value="MBY08345.1"/>
    <property type="molecule type" value="Transcribed_RNA"/>
</dbReference>
<dbReference type="Gene3D" id="3.30.40.10">
    <property type="entry name" value="Zinc/RING finger domain, C3HC4 (zinc finger)"/>
    <property type="match status" value="2"/>
</dbReference>
<dbReference type="Gene3D" id="3.40.50.300">
    <property type="entry name" value="P-loop containing nucleotide triphosphate hydrolases"/>
    <property type="match status" value="1"/>
</dbReference>
<evidence type="ECO:0000313" key="6">
    <source>
        <dbReference type="EMBL" id="MBY08345.1"/>
    </source>
</evidence>
<dbReference type="GO" id="GO:0005545">
    <property type="term" value="F:1-phosphatidylinositol binding"/>
    <property type="evidence" value="ECO:0007669"/>
    <property type="project" value="TreeGrafter"/>
</dbReference>